<organism evidence="1">
    <name type="scientific">Arundo donax</name>
    <name type="common">Giant reed</name>
    <name type="synonym">Donax arundinaceus</name>
    <dbReference type="NCBI Taxonomy" id="35708"/>
    <lineage>
        <taxon>Eukaryota</taxon>
        <taxon>Viridiplantae</taxon>
        <taxon>Streptophyta</taxon>
        <taxon>Embryophyta</taxon>
        <taxon>Tracheophyta</taxon>
        <taxon>Spermatophyta</taxon>
        <taxon>Magnoliopsida</taxon>
        <taxon>Liliopsida</taxon>
        <taxon>Poales</taxon>
        <taxon>Poaceae</taxon>
        <taxon>PACMAD clade</taxon>
        <taxon>Arundinoideae</taxon>
        <taxon>Arundineae</taxon>
        <taxon>Arundo</taxon>
    </lineage>
</organism>
<reference evidence="1" key="1">
    <citation type="submission" date="2014-09" db="EMBL/GenBank/DDBJ databases">
        <authorList>
            <person name="Magalhaes I.L.F."/>
            <person name="Oliveira U."/>
            <person name="Santos F.R."/>
            <person name="Vidigal T.H.D.A."/>
            <person name="Brescovit A.D."/>
            <person name="Santos A.J."/>
        </authorList>
    </citation>
    <scope>NUCLEOTIDE SEQUENCE</scope>
    <source>
        <tissue evidence="1">Shoot tissue taken approximately 20 cm above the soil surface</tissue>
    </source>
</reference>
<name>A0A0A8Z3B3_ARUDO</name>
<accession>A0A0A8Z3B3</accession>
<reference evidence="1" key="2">
    <citation type="journal article" date="2015" name="Data Brief">
        <title>Shoot transcriptome of the giant reed, Arundo donax.</title>
        <authorList>
            <person name="Barrero R.A."/>
            <person name="Guerrero F.D."/>
            <person name="Moolhuijzen P."/>
            <person name="Goolsby J.A."/>
            <person name="Tidwell J."/>
            <person name="Bellgard S.E."/>
            <person name="Bellgard M.I."/>
        </authorList>
    </citation>
    <scope>NUCLEOTIDE SEQUENCE</scope>
    <source>
        <tissue evidence="1">Shoot tissue taken approximately 20 cm above the soil surface</tissue>
    </source>
</reference>
<dbReference type="EMBL" id="GBRH01265742">
    <property type="protein sequence ID" value="JAD32153.1"/>
    <property type="molecule type" value="Transcribed_RNA"/>
</dbReference>
<protein>
    <submittedName>
        <fullName evidence="1">Uncharacterized protein</fullName>
    </submittedName>
</protein>
<sequence>MSSFQMGHYLILFMARTGHCISHSALS</sequence>
<evidence type="ECO:0000313" key="1">
    <source>
        <dbReference type="EMBL" id="JAD32153.1"/>
    </source>
</evidence>
<proteinExistence type="predicted"/>
<dbReference type="AlphaFoldDB" id="A0A0A8Z3B3"/>